<evidence type="ECO:0000313" key="1">
    <source>
        <dbReference type="EMBL" id="GAH02497.1"/>
    </source>
</evidence>
<feature type="non-terminal residue" evidence="1">
    <location>
        <position position="1"/>
    </location>
</feature>
<sequence length="39" mass="4513">TKIATASEIVGDKDRDGEFYKERHKRIDAIAYQETENTL</sequence>
<protein>
    <submittedName>
        <fullName evidence="1">Uncharacterized protein</fullName>
    </submittedName>
</protein>
<proteinExistence type="predicted"/>
<comment type="caution">
    <text evidence="1">The sequence shown here is derived from an EMBL/GenBank/DDBJ whole genome shotgun (WGS) entry which is preliminary data.</text>
</comment>
<name>X1C568_9ZZZZ</name>
<organism evidence="1">
    <name type="scientific">marine sediment metagenome</name>
    <dbReference type="NCBI Taxonomy" id="412755"/>
    <lineage>
        <taxon>unclassified sequences</taxon>
        <taxon>metagenomes</taxon>
        <taxon>ecological metagenomes</taxon>
    </lineage>
</organism>
<dbReference type="EMBL" id="BART01025570">
    <property type="protein sequence ID" value="GAH02497.1"/>
    <property type="molecule type" value="Genomic_DNA"/>
</dbReference>
<reference evidence="1" key="1">
    <citation type="journal article" date="2014" name="Front. Microbiol.">
        <title>High frequency of phylogenetically diverse reductive dehalogenase-homologous genes in deep subseafloor sedimentary metagenomes.</title>
        <authorList>
            <person name="Kawai M."/>
            <person name="Futagami T."/>
            <person name="Toyoda A."/>
            <person name="Takaki Y."/>
            <person name="Nishi S."/>
            <person name="Hori S."/>
            <person name="Arai W."/>
            <person name="Tsubouchi T."/>
            <person name="Morono Y."/>
            <person name="Uchiyama I."/>
            <person name="Ito T."/>
            <person name="Fujiyama A."/>
            <person name="Inagaki F."/>
            <person name="Takami H."/>
        </authorList>
    </citation>
    <scope>NUCLEOTIDE SEQUENCE</scope>
    <source>
        <strain evidence="1">Expedition CK06-06</strain>
    </source>
</reference>
<accession>X1C568</accession>
<gene>
    <name evidence="1" type="ORF">S01H4_45865</name>
</gene>
<dbReference type="AlphaFoldDB" id="X1C568"/>